<organism evidence="4 5">
    <name type="scientific">Candidatus Blautia faecigallinarum</name>
    <dbReference type="NCBI Taxonomy" id="2838488"/>
    <lineage>
        <taxon>Bacteria</taxon>
        <taxon>Bacillati</taxon>
        <taxon>Bacillota</taxon>
        <taxon>Clostridia</taxon>
        <taxon>Lachnospirales</taxon>
        <taxon>Lachnospiraceae</taxon>
        <taxon>Blautia</taxon>
    </lineage>
</organism>
<reference evidence="4" key="2">
    <citation type="submission" date="2021-04" db="EMBL/GenBank/DDBJ databases">
        <authorList>
            <person name="Gilroy R."/>
        </authorList>
    </citation>
    <scope>NUCLEOTIDE SEQUENCE</scope>
    <source>
        <strain evidence="4">14324</strain>
    </source>
</reference>
<dbReference type="InterPro" id="IPR000182">
    <property type="entry name" value="GNAT_dom"/>
</dbReference>
<dbReference type="PANTHER" id="PTHR43877:SF2">
    <property type="entry name" value="AMINOALKYLPHOSPHONATE N-ACETYLTRANSFERASE-RELATED"/>
    <property type="match status" value="1"/>
</dbReference>
<keyword evidence="1" id="KW-0808">Transferase</keyword>
<dbReference type="Proteomes" id="UP000824041">
    <property type="component" value="Unassembled WGS sequence"/>
</dbReference>
<evidence type="ECO:0000256" key="2">
    <source>
        <dbReference type="ARBA" id="ARBA00023315"/>
    </source>
</evidence>
<comment type="caution">
    <text evidence="4">The sequence shown here is derived from an EMBL/GenBank/DDBJ whole genome shotgun (WGS) entry which is preliminary data.</text>
</comment>
<name>A0A9D2DRV0_9FIRM</name>
<evidence type="ECO:0000313" key="5">
    <source>
        <dbReference type="Proteomes" id="UP000824041"/>
    </source>
</evidence>
<evidence type="ECO:0000313" key="4">
    <source>
        <dbReference type="EMBL" id="HIZ21865.1"/>
    </source>
</evidence>
<sequence length="172" mass="20018">MDRQKLQTYLKDKNMHLITEADDPAIAGIIRANLEKYHLDIPGTAYFDPELDHLSKFYNEDFQNRAYFILTDEKNNVIGGAGIVDFPGFDSCAEIQKLYVADGWKGQGYGRKLMQAVQDCARMAGFRRLYLETHSNLHTAMRMYEKYGFQRIARPETVMHDTMDRFYIKQIS</sequence>
<dbReference type="AlphaFoldDB" id="A0A9D2DRV0"/>
<feature type="domain" description="N-acetyltransferase" evidence="3">
    <location>
        <begin position="13"/>
        <end position="172"/>
    </location>
</feature>
<keyword evidence="2" id="KW-0012">Acyltransferase</keyword>
<dbReference type="Pfam" id="PF00583">
    <property type="entry name" value="Acetyltransf_1"/>
    <property type="match status" value="1"/>
</dbReference>
<gene>
    <name evidence="4" type="ORF">IAA21_03580</name>
</gene>
<dbReference type="PROSITE" id="PS51186">
    <property type="entry name" value="GNAT"/>
    <property type="match status" value="1"/>
</dbReference>
<dbReference type="GO" id="GO:0016747">
    <property type="term" value="F:acyltransferase activity, transferring groups other than amino-acyl groups"/>
    <property type="evidence" value="ECO:0007669"/>
    <property type="project" value="InterPro"/>
</dbReference>
<dbReference type="EMBL" id="DXBU01000046">
    <property type="protein sequence ID" value="HIZ21865.1"/>
    <property type="molecule type" value="Genomic_DNA"/>
</dbReference>
<dbReference type="PANTHER" id="PTHR43877">
    <property type="entry name" value="AMINOALKYLPHOSPHONATE N-ACETYLTRANSFERASE-RELATED-RELATED"/>
    <property type="match status" value="1"/>
</dbReference>
<proteinExistence type="predicted"/>
<dbReference type="InterPro" id="IPR050832">
    <property type="entry name" value="Bact_Acetyltransf"/>
</dbReference>
<accession>A0A9D2DRV0</accession>
<evidence type="ECO:0000256" key="1">
    <source>
        <dbReference type="ARBA" id="ARBA00022679"/>
    </source>
</evidence>
<dbReference type="CDD" id="cd04301">
    <property type="entry name" value="NAT_SF"/>
    <property type="match status" value="1"/>
</dbReference>
<dbReference type="SUPFAM" id="SSF55729">
    <property type="entry name" value="Acyl-CoA N-acyltransferases (Nat)"/>
    <property type="match status" value="1"/>
</dbReference>
<evidence type="ECO:0000259" key="3">
    <source>
        <dbReference type="PROSITE" id="PS51186"/>
    </source>
</evidence>
<protein>
    <submittedName>
        <fullName evidence="4">GNAT family N-acetyltransferase</fullName>
    </submittedName>
</protein>
<dbReference type="InterPro" id="IPR016181">
    <property type="entry name" value="Acyl_CoA_acyltransferase"/>
</dbReference>
<reference evidence="4" key="1">
    <citation type="journal article" date="2021" name="PeerJ">
        <title>Extensive microbial diversity within the chicken gut microbiome revealed by metagenomics and culture.</title>
        <authorList>
            <person name="Gilroy R."/>
            <person name="Ravi A."/>
            <person name="Getino M."/>
            <person name="Pursley I."/>
            <person name="Horton D.L."/>
            <person name="Alikhan N.F."/>
            <person name="Baker D."/>
            <person name="Gharbi K."/>
            <person name="Hall N."/>
            <person name="Watson M."/>
            <person name="Adriaenssens E.M."/>
            <person name="Foster-Nyarko E."/>
            <person name="Jarju S."/>
            <person name="Secka A."/>
            <person name="Antonio M."/>
            <person name="Oren A."/>
            <person name="Chaudhuri R.R."/>
            <person name="La Ragione R."/>
            <person name="Hildebrand F."/>
            <person name="Pallen M.J."/>
        </authorList>
    </citation>
    <scope>NUCLEOTIDE SEQUENCE</scope>
    <source>
        <strain evidence="4">14324</strain>
    </source>
</reference>
<dbReference type="Gene3D" id="3.40.630.30">
    <property type="match status" value="1"/>
</dbReference>